<dbReference type="AlphaFoldDB" id="J9DN98"/>
<proteinExistence type="predicted"/>
<reference evidence="2 3" key="1">
    <citation type="submission" date="2011-08" db="EMBL/GenBank/DDBJ databases">
        <authorList>
            <person name="Liu Z.J."/>
            <person name="Shi F.L."/>
            <person name="Lu J.Q."/>
            <person name="Li M."/>
            <person name="Wang Z.L."/>
        </authorList>
    </citation>
    <scope>NUCLEOTIDE SEQUENCE [LARGE SCALE GENOMIC DNA]</scope>
    <source>
        <strain evidence="2 3">USNM 41457</strain>
    </source>
</reference>
<keyword evidence="3" id="KW-1185">Reference proteome</keyword>
<dbReference type="VEuPathDB" id="MicrosporidiaDB:EDEG_02737"/>
<feature type="transmembrane region" description="Helical" evidence="1">
    <location>
        <begin position="62"/>
        <end position="85"/>
    </location>
</feature>
<dbReference type="HOGENOM" id="CLU_2073115_0_0_1"/>
<comment type="caution">
    <text evidence="2">The sequence shown here is derived from an EMBL/GenBank/DDBJ whole genome shotgun (WGS) entry which is preliminary data.</text>
</comment>
<accession>J9DN98</accession>
<dbReference type="InParanoid" id="J9DN98"/>
<reference evidence="3" key="2">
    <citation type="submission" date="2015-07" db="EMBL/GenBank/DDBJ databases">
        <title>Contrasting host-pathogen interactions and genome evolution in two generalist and specialist microsporidian pathogens of mosquitoes.</title>
        <authorList>
            <consortium name="The Broad Institute Genomics Platform"/>
            <consortium name="The Broad Institute Genome Sequencing Center for Infectious Disease"/>
            <person name="Cuomo C.A."/>
            <person name="Sanscrainte N.D."/>
            <person name="Goldberg J.M."/>
            <person name="Heiman D."/>
            <person name="Young S."/>
            <person name="Zeng Q."/>
            <person name="Becnel J.J."/>
            <person name="Birren B.W."/>
        </authorList>
    </citation>
    <scope>NUCLEOTIDE SEQUENCE [LARGE SCALE GENOMIC DNA]</scope>
    <source>
        <strain evidence="3">USNM 41457</strain>
    </source>
</reference>
<feature type="transmembrane region" description="Helical" evidence="1">
    <location>
        <begin position="6"/>
        <end position="30"/>
    </location>
</feature>
<evidence type="ECO:0000313" key="2">
    <source>
        <dbReference type="EMBL" id="EJW02857.1"/>
    </source>
</evidence>
<sequence>MLSNTLWVFFAKFIIIYIRINNILTLFLILNFFVSSGFKFLFILIFHMSKSYFYHIKYFPFIHIHIFCYLIIHFAYLVSEWFVIINLNSLSKKYRINLCFKMWKFGTKCVTTIHYFNF</sequence>
<protein>
    <submittedName>
        <fullName evidence="2">Uncharacterized protein</fullName>
    </submittedName>
</protein>
<dbReference type="Proteomes" id="UP000003163">
    <property type="component" value="Unassembled WGS sequence"/>
</dbReference>
<evidence type="ECO:0000256" key="1">
    <source>
        <dbReference type="SAM" id="Phobius"/>
    </source>
</evidence>
<feature type="transmembrane region" description="Helical" evidence="1">
    <location>
        <begin position="37"/>
        <end position="56"/>
    </location>
</feature>
<gene>
    <name evidence="2" type="ORF">EDEG_02737</name>
</gene>
<evidence type="ECO:0000313" key="3">
    <source>
        <dbReference type="Proteomes" id="UP000003163"/>
    </source>
</evidence>
<keyword evidence="1" id="KW-1133">Transmembrane helix</keyword>
<keyword evidence="1" id="KW-0472">Membrane</keyword>
<name>J9DN98_EDHAE</name>
<organism evidence="2 3">
    <name type="scientific">Edhazardia aedis (strain USNM 41457)</name>
    <name type="common">Microsporidian parasite</name>
    <dbReference type="NCBI Taxonomy" id="1003232"/>
    <lineage>
        <taxon>Eukaryota</taxon>
        <taxon>Fungi</taxon>
        <taxon>Fungi incertae sedis</taxon>
        <taxon>Microsporidia</taxon>
        <taxon>Edhazardia</taxon>
    </lineage>
</organism>
<keyword evidence="1" id="KW-0812">Transmembrane</keyword>
<dbReference type="EMBL" id="AFBI03000053">
    <property type="protein sequence ID" value="EJW02857.1"/>
    <property type="molecule type" value="Genomic_DNA"/>
</dbReference>